<dbReference type="OrthoDB" id="5339271at2759"/>
<evidence type="ECO:0000313" key="3">
    <source>
        <dbReference type="Proteomes" id="UP000024533"/>
    </source>
</evidence>
<dbReference type="EMBL" id="AOKY01000799">
    <property type="protein sequence ID" value="KDB20415.1"/>
    <property type="molecule type" value="Genomic_DNA"/>
</dbReference>
<dbReference type="OMA" id="LYELQWA"/>
<dbReference type="Proteomes" id="UP000024533">
    <property type="component" value="Unassembled WGS sequence"/>
</dbReference>
<dbReference type="AlphaFoldDB" id="A0A059IXS1"/>
<dbReference type="InterPro" id="IPR029063">
    <property type="entry name" value="SAM-dependent_MTases_sf"/>
</dbReference>
<evidence type="ECO:0000313" key="2">
    <source>
        <dbReference type="EMBL" id="KDB20415.1"/>
    </source>
</evidence>
<proteinExistence type="predicted"/>
<keyword evidence="3" id="KW-1185">Reference proteome</keyword>
<name>A0A059IXS1_TRIIM</name>
<accession>A0A059IXS1</accession>
<protein>
    <recommendedName>
        <fullName evidence="1">Methyltransferase domain-containing protein</fullName>
    </recommendedName>
</protein>
<gene>
    <name evidence="2" type="ORF">H109_07611</name>
</gene>
<dbReference type="Pfam" id="PF13649">
    <property type="entry name" value="Methyltransf_25"/>
    <property type="match status" value="1"/>
</dbReference>
<dbReference type="HOGENOM" id="CLU_056019_0_0_1"/>
<reference evidence="2 3" key="1">
    <citation type="submission" date="2014-02" db="EMBL/GenBank/DDBJ databases">
        <title>The Genome Sequence of Trichophyton interdigitale MR816.</title>
        <authorList>
            <consortium name="The Broad Institute Genomics Platform"/>
            <person name="Cuomo C.A."/>
            <person name="White T.C."/>
            <person name="Graser Y."/>
            <person name="Martinez-Rossi N."/>
            <person name="Heitman J."/>
            <person name="Young S.K."/>
            <person name="Zeng Q."/>
            <person name="Gargeya S."/>
            <person name="Abouelleil A."/>
            <person name="Alvarado L."/>
            <person name="Chapman S.B."/>
            <person name="Gainer-Dewar J."/>
            <person name="Goldberg J."/>
            <person name="Griggs A."/>
            <person name="Gujja S."/>
            <person name="Hansen M."/>
            <person name="Howarth C."/>
            <person name="Imamovic A."/>
            <person name="Larimer J."/>
            <person name="Martinez D."/>
            <person name="Murphy C."/>
            <person name="Pearson M.D."/>
            <person name="Persinoti G."/>
            <person name="Poon T."/>
            <person name="Priest M."/>
            <person name="Roberts A.D."/>
            <person name="Saif S."/>
            <person name="Shea T.D."/>
            <person name="Sykes S.N."/>
            <person name="Wortman J."/>
            <person name="Nusbaum C."/>
            <person name="Birren B."/>
        </authorList>
    </citation>
    <scope>NUCLEOTIDE SEQUENCE [LARGE SCALE GENOMIC DNA]</scope>
    <source>
        <strain evidence="2 3">MR816</strain>
    </source>
</reference>
<dbReference type="CDD" id="cd02440">
    <property type="entry name" value="AdoMet_MTases"/>
    <property type="match status" value="1"/>
</dbReference>
<dbReference type="InterPro" id="IPR041698">
    <property type="entry name" value="Methyltransf_25"/>
</dbReference>
<dbReference type="SUPFAM" id="SSF53335">
    <property type="entry name" value="S-adenosyl-L-methionine-dependent methyltransferases"/>
    <property type="match status" value="1"/>
</dbReference>
<dbReference type="Gene3D" id="3.40.50.150">
    <property type="entry name" value="Vaccinia Virus protein VP39"/>
    <property type="match status" value="1"/>
</dbReference>
<evidence type="ECO:0000259" key="1">
    <source>
        <dbReference type="Pfam" id="PF13649"/>
    </source>
</evidence>
<comment type="caution">
    <text evidence="2">The sequence shown here is derived from an EMBL/GenBank/DDBJ whole genome shotgun (WGS) entry which is preliminary data.</text>
</comment>
<feature type="domain" description="Methyltransferase" evidence="1">
    <location>
        <begin position="56"/>
        <end position="171"/>
    </location>
</feature>
<sequence>MAIETTSFYSSPYLAELYELQWAGPNMTDVDLYAKAFMDVVTKNRAITSNHPVTFLELGTGAGRVILGVLQRMAEASFDTSNLKMIGLDNSQNMLDMAAKMESRNKGSSPPVTWTLGDALELDQLPIFSPRAGEHTTVDFLTFPLSSIVHMVEDGQLERLLQQIGKVLTPGTGRAYISLFNWFLIRPDDDLQTRMDNETLPPPTGFPSAEFPSIQYFSEMKKSEYQGDLVIYRQEVQVFEQRDNCEKKEIERYRVTQTLRWFSENALLAAVEAAGLQVVERRMENTGVDGESSDFVENIFILQRV</sequence>
<organism evidence="2 3">
    <name type="scientific">Trichophyton interdigitale (strain MR816)</name>
    <dbReference type="NCBI Taxonomy" id="1215338"/>
    <lineage>
        <taxon>Eukaryota</taxon>
        <taxon>Fungi</taxon>
        <taxon>Dikarya</taxon>
        <taxon>Ascomycota</taxon>
        <taxon>Pezizomycotina</taxon>
        <taxon>Eurotiomycetes</taxon>
        <taxon>Eurotiomycetidae</taxon>
        <taxon>Onygenales</taxon>
        <taxon>Arthrodermataceae</taxon>
        <taxon>Trichophyton</taxon>
    </lineage>
</organism>